<evidence type="ECO:0000256" key="2">
    <source>
        <dbReference type="SAM" id="Phobius"/>
    </source>
</evidence>
<sequence>MFEIYAYGNVDTLTGVFNAIAAIMGGADYFGLIKAIAITGVLVAAFAGLFTPGKFHGWGWLMGFLLVYYALFLPKSTVVIVDKLGSQPPVAVGNVPIGVAFFGHATSKVGDVMTRFFETAFQVIPATNAQLPGELAYQKNGVMFGNRLIQASRAANVADPQLRTDLIAFVHNCTVYDLQDGTIDPAAFARSTDIWSLMGTPNPARFTTYGNPVQVDTCPNAYTYLAARLPAEVAHARSILAFQLNPTLEPAAALTAIDAQIEQAYYKTKIATAAQGAADLLRQNIMINLVQDSRSLAGQKLNDPAALMIATARANATASVNSAFLTMGKIAEQALPLVRNVIEAVIYAVFPFVFLLFLLAQGRGLAMAIKSFAMSLVWIQLWPPLYAILNYVATLASARNLEAAAKMGTAAQGLALETAASIYSGAVSDQAIAGYMVISIPIIATAIIKGGEVAFQAVTGVGAVQSAASSEAAATSKGSITQNAVSMDQQQLAPTRSSAFMSTTSDAYGTTIQGSGPDAGVFRYQASLSRLASTFTFSERQANALGESAREAETLARTEREAMQRSQATALSRALGIQESYERSQQRSGATSTSDGGSTSTQFQTLNSVARDVNRRLGLSDDSTVGKTVTAAASIGAKIPLTEIGADARAEGRAVDQQMLQSAYDFARRAVENAQLTEASALIKDFRASEAYQWARGNRTTSTADYDSSFREASERQTSSDSAYGRARELARTAQFMREWSSGTQTDFTNYAARRLAERGLLREEDPIKLQRAVTEIAYSYARGGSSATGYVPSDSPLGPSRPLPEAMGWPDSTLREQYDDSARTADGSTLRQQSATNEAEIRARQTRQRAVPGQPVANDVSGRASVGEAEARNRIVKGRTQLAQDAGTLSEDYKASVRAGKISRNHGGNRAVWDTVGANASQPNLGTPPKVEPIGEWHFGKDGVPVMGPPPNPETPAKPATAETDGRPRTDQGGKPGKR</sequence>
<feature type="region of interest" description="Disordered" evidence="1">
    <location>
        <begin position="844"/>
        <end position="867"/>
    </location>
</feature>
<comment type="caution">
    <text evidence="4">The sequence shown here is derived from an EMBL/GenBank/DDBJ whole genome shotgun (WGS) entry which is preliminary data.</text>
</comment>
<feature type="region of interest" description="Disordered" evidence="1">
    <location>
        <begin position="785"/>
        <end position="812"/>
    </location>
</feature>
<protein>
    <submittedName>
        <fullName evidence="4">Conjugal transfer protein TraG N-terminal domain-containing protein</fullName>
    </submittedName>
</protein>
<evidence type="ECO:0000259" key="3">
    <source>
        <dbReference type="Pfam" id="PF07916"/>
    </source>
</evidence>
<proteinExistence type="predicted"/>
<feature type="transmembrane region" description="Helical" evidence="2">
    <location>
        <begin position="372"/>
        <end position="393"/>
    </location>
</feature>
<feature type="transmembrane region" description="Helical" evidence="2">
    <location>
        <begin position="341"/>
        <end position="360"/>
    </location>
</feature>
<dbReference type="Pfam" id="PF07916">
    <property type="entry name" value="TraG_N"/>
    <property type="match status" value="1"/>
</dbReference>
<feature type="transmembrane region" description="Helical" evidence="2">
    <location>
        <begin position="29"/>
        <end position="50"/>
    </location>
</feature>
<evidence type="ECO:0000313" key="5">
    <source>
        <dbReference type="Proteomes" id="UP001595974"/>
    </source>
</evidence>
<feature type="compositionally biased region" description="Pro residues" evidence="1">
    <location>
        <begin position="948"/>
        <end position="957"/>
    </location>
</feature>
<evidence type="ECO:0000256" key="1">
    <source>
        <dbReference type="SAM" id="MobiDB-lite"/>
    </source>
</evidence>
<reference evidence="5" key="1">
    <citation type="journal article" date="2019" name="Int. J. Syst. Evol. Microbiol.">
        <title>The Global Catalogue of Microorganisms (GCM) 10K type strain sequencing project: providing services to taxonomists for standard genome sequencing and annotation.</title>
        <authorList>
            <consortium name="The Broad Institute Genomics Platform"/>
            <consortium name="The Broad Institute Genome Sequencing Center for Infectious Disease"/>
            <person name="Wu L."/>
            <person name="Ma J."/>
        </authorList>
    </citation>
    <scope>NUCLEOTIDE SEQUENCE [LARGE SCALE GENOMIC DNA]</scope>
    <source>
        <strain evidence="5">SHR3</strain>
    </source>
</reference>
<keyword evidence="5" id="KW-1185">Reference proteome</keyword>
<gene>
    <name evidence="4" type="ORF">ACFPTN_18700</name>
</gene>
<dbReference type="RefSeq" id="WP_096448001.1">
    <property type="nucleotide sequence ID" value="NZ_JBHSOG010000094.1"/>
</dbReference>
<dbReference type="Proteomes" id="UP001595974">
    <property type="component" value="Unassembled WGS sequence"/>
</dbReference>
<organism evidence="4 5">
    <name type="scientific">Thauera sinica</name>
    <dbReference type="NCBI Taxonomy" id="2665146"/>
    <lineage>
        <taxon>Bacteria</taxon>
        <taxon>Pseudomonadati</taxon>
        <taxon>Pseudomonadota</taxon>
        <taxon>Betaproteobacteria</taxon>
        <taxon>Rhodocyclales</taxon>
        <taxon>Zoogloeaceae</taxon>
        <taxon>Thauera</taxon>
    </lineage>
</organism>
<keyword evidence="2" id="KW-0472">Membrane</keyword>
<dbReference type="EMBL" id="JBHSOG010000094">
    <property type="protein sequence ID" value="MFC5771413.1"/>
    <property type="molecule type" value="Genomic_DNA"/>
</dbReference>
<name>A0ABW1AW69_9RHOO</name>
<evidence type="ECO:0000313" key="4">
    <source>
        <dbReference type="EMBL" id="MFC5771413.1"/>
    </source>
</evidence>
<feature type="region of interest" description="Disordered" evidence="1">
    <location>
        <begin position="557"/>
        <end position="607"/>
    </location>
</feature>
<accession>A0ABW1AW69</accession>
<dbReference type="InterPro" id="IPR012931">
    <property type="entry name" value="TraG_N_Proteobacteria"/>
</dbReference>
<keyword evidence="2" id="KW-1133">Transmembrane helix</keyword>
<feature type="transmembrane region" description="Helical" evidence="2">
    <location>
        <begin position="57"/>
        <end position="74"/>
    </location>
</feature>
<feature type="domain" description="TraG N-terminal Proteobacteria" evidence="3">
    <location>
        <begin position="3"/>
        <end position="467"/>
    </location>
</feature>
<feature type="region of interest" description="Disordered" evidence="1">
    <location>
        <begin position="701"/>
        <end position="726"/>
    </location>
</feature>
<keyword evidence="2" id="KW-0812">Transmembrane</keyword>
<feature type="compositionally biased region" description="Low complexity" evidence="1">
    <location>
        <begin position="588"/>
        <end position="601"/>
    </location>
</feature>
<feature type="region of interest" description="Disordered" evidence="1">
    <location>
        <begin position="919"/>
        <end position="980"/>
    </location>
</feature>